<dbReference type="RefSeq" id="WP_004051998.1">
    <property type="nucleotide sequence ID" value="NZ_AOMC01000054.1"/>
</dbReference>
<dbReference type="OrthoDB" id="359198at2157"/>
<feature type="domain" description="DSBA-like thioredoxin" evidence="1">
    <location>
        <begin position="7"/>
        <end position="200"/>
    </location>
</feature>
<accession>M0MSQ3</accession>
<evidence type="ECO:0000313" key="2">
    <source>
        <dbReference type="EMBL" id="EMA48383.1"/>
    </source>
</evidence>
<dbReference type="AlphaFoldDB" id="M0MSQ3"/>
<dbReference type="STRING" id="931277.C448_03871"/>
<dbReference type="PATRIC" id="fig|931277.6.peg.749"/>
<dbReference type="PANTHER" id="PTHR13887:SF41">
    <property type="entry name" value="THIOREDOXIN SUPERFAMILY PROTEIN"/>
    <property type="match status" value="1"/>
</dbReference>
<dbReference type="SUPFAM" id="SSF52833">
    <property type="entry name" value="Thioredoxin-like"/>
    <property type="match status" value="1"/>
</dbReference>
<proteinExistence type="predicted"/>
<dbReference type="eggNOG" id="arCOG02869">
    <property type="taxonomic scope" value="Archaea"/>
</dbReference>
<gene>
    <name evidence="2" type="ORF">C448_03871</name>
</gene>
<comment type="caution">
    <text evidence="2">The sequence shown here is derived from an EMBL/GenBank/DDBJ whole genome shotgun (WGS) entry which is preliminary data.</text>
</comment>
<keyword evidence="3" id="KW-1185">Reference proteome</keyword>
<evidence type="ECO:0000259" key="1">
    <source>
        <dbReference type="Pfam" id="PF01323"/>
    </source>
</evidence>
<dbReference type="Proteomes" id="UP000011568">
    <property type="component" value="Unassembled WGS sequence"/>
</dbReference>
<organism evidence="2 3">
    <name type="scientific">Halococcus morrhuae DSM 1307</name>
    <dbReference type="NCBI Taxonomy" id="931277"/>
    <lineage>
        <taxon>Archaea</taxon>
        <taxon>Methanobacteriati</taxon>
        <taxon>Methanobacteriota</taxon>
        <taxon>Stenosarchaea group</taxon>
        <taxon>Halobacteria</taxon>
        <taxon>Halobacteriales</taxon>
        <taxon>Halococcaceae</taxon>
        <taxon>Halococcus</taxon>
    </lineage>
</organism>
<protein>
    <submittedName>
        <fullName evidence="2">DSBA oxidoreductase</fullName>
    </submittedName>
</protein>
<evidence type="ECO:0000313" key="3">
    <source>
        <dbReference type="Proteomes" id="UP000011568"/>
    </source>
</evidence>
<dbReference type="Gene3D" id="3.40.30.10">
    <property type="entry name" value="Glutaredoxin"/>
    <property type="match status" value="1"/>
</dbReference>
<dbReference type="InterPro" id="IPR036249">
    <property type="entry name" value="Thioredoxin-like_sf"/>
</dbReference>
<dbReference type="EMBL" id="AOMC01000054">
    <property type="protein sequence ID" value="EMA48383.1"/>
    <property type="molecule type" value="Genomic_DNA"/>
</dbReference>
<sequence length="204" mass="23139">MSEHPTTIREYADYACPFCYLSHRSLDEYRQTRDEPLVVDWRPYDLRSDSRDADGDIEGEIGYPEQVEQRIEQLRAEHDANEMLTPDMVPKVDSRDAQLVSLSVKNDHPDQWMALNGALFTALWEDGRDISDEDVLVDVASDVGVDDDAVRDVLADDEYRGRLAEQFADARHNGVTDVPTFVADGRTETGFLSADELDAFVHDE</sequence>
<dbReference type="GO" id="GO:0016491">
    <property type="term" value="F:oxidoreductase activity"/>
    <property type="evidence" value="ECO:0007669"/>
    <property type="project" value="InterPro"/>
</dbReference>
<dbReference type="InterPro" id="IPR001853">
    <property type="entry name" value="DSBA-like_thioredoxin_dom"/>
</dbReference>
<dbReference type="PANTHER" id="PTHR13887">
    <property type="entry name" value="GLUTATHIONE S-TRANSFERASE KAPPA"/>
    <property type="match status" value="1"/>
</dbReference>
<reference evidence="2 3" key="1">
    <citation type="journal article" date="2014" name="PLoS Genet.">
        <title>Phylogenetically driven sequencing of extremely halophilic archaea reveals strategies for static and dynamic osmo-response.</title>
        <authorList>
            <person name="Becker E.A."/>
            <person name="Seitzer P.M."/>
            <person name="Tritt A."/>
            <person name="Larsen D."/>
            <person name="Krusor M."/>
            <person name="Yao A.I."/>
            <person name="Wu D."/>
            <person name="Madern D."/>
            <person name="Eisen J.A."/>
            <person name="Darling A.E."/>
            <person name="Facciotti M.T."/>
        </authorList>
    </citation>
    <scope>NUCLEOTIDE SEQUENCE [LARGE SCALE GENOMIC DNA]</scope>
    <source>
        <strain evidence="2 3">DSM 1307</strain>
    </source>
</reference>
<dbReference type="Pfam" id="PF01323">
    <property type="entry name" value="DSBA"/>
    <property type="match status" value="1"/>
</dbReference>
<name>M0MSQ3_HALMO</name>